<accession>A0ABW5GPA6</accession>
<dbReference type="Pfam" id="PF00550">
    <property type="entry name" value="PP-binding"/>
    <property type="match status" value="1"/>
</dbReference>
<dbReference type="InterPro" id="IPR009081">
    <property type="entry name" value="PP-bd_ACP"/>
</dbReference>
<dbReference type="Gene3D" id="1.10.1200.10">
    <property type="entry name" value="ACP-like"/>
    <property type="match status" value="1"/>
</dbReference>
<dbReference type="PROSITE" id="PS50075">
    <property type="entry name" value="CARRIER"/>
    <property type="match status" value="1"/>
</dbReference>
<sequence>MTENLAMPLDLEELRAFVADVIDVDLAEVGDDTRFVEELEVDSLLVMEISVQLEKRYGIELSDRELTSLTTLRATHALLTVKLRARG</sequence>
<reference evidence="3" key="1">
    <citation type="journal article" date="2019" name="Int. J. Syst. Evol. Microbiol.">
        <title>The Global Catalogue of Microorganisms (GCM) 10K type strain sequencing project: providing services to taxonomists for standard genome sequencing and annotation.</title>
        <authorList>
            <consortium name="The Broad Institute Genomics Platform"/>
            <consortium name="The Broad Institute Genome Sequencing Center for Infectious Disease"/>
            <person name="Wu L."/>
            <person name="Ma J."/>
        </authorList>
    </citation>
    <scope>NUCLEOTIDE SEQUENCE [LARGE SCALE GENOMIC DNA]</scope>
    <source>
        <strain evidence="3">CGMCC 4.7643</strain>
    </source>
</reference>
<comment type="caution">
    <text evidence="2">The sequence shown here is derived from an EMBL/GenBank/DDBJ whole genome shotgun (WGS) entry which is preliminary data.</text>
</comment>
<dbReference type="EMBL" id="JBHUKU010000017">
    <property type="protein sequence ID" value="MFD2462638.1"/>
    <property type="molecule type" value="Genomic_DNA"/>
</dbReference>
<feature type="domain" description="Carrier" evidence="1">
    <location>
        <begin position="8"/>
        <end position="83"/>
    </location>
</feature>
<keyword evidence="3" id="KW-1185">Reference proteome</keyword>
<dbReference type="SUPFAM" id="SSF47336">
    <property type="entry name" value="ACP-like"/>
    <property type="match status" value="1"/>
</dbReference>
<name>A0ABW5GPA6_9PSEU</name>
<evidence type="ECO:0000313" key="3">
    <source>
        <dbReference type="Proteomes" id="UP001597419"/>
    </source>
</evidence>
<protein>
    <submittedName>
        <fullName evidence="2">Acyl carrier protein</fullName>
    </submittedName>
</protein>
<organism evidence="2 3">
    <name type="scientific">Amycolatopsis samaneae</name>
    <dbReference type="NCBI Taxonomy" id="664691"/>
    <lineage>
        <taxon>Bacteria</taxon>
        <taxon>Bacillati</taxon>
        <taxon>Actinomycetota</taxon>
        <taxon>Actinomycetes</taxon>
        <taxon>Pseudonocardiales</taxon>
        <taxon>Pseudonocardiaceae</taxon>
        <taxon>Amycolatopsis</taxon>
    </lineage>
</organism>
<evidence type="ECO:0000313" key="2">
    <source>
        <dbReference type="EMBL" id="MFD2462638.1"/>
    </source>
</evidence>
<proteinExistence type="predicted"/>
<dbReference type="RefSeq" id="WP_345403802.1">
    <property type="nucleotide sequence ID" value="NZ_BAABHG010000015.1"/>
</dbReference>
<dbReference type="Proteomes" id="UP001597419">
    <property type="component" value="Unassembled WGS sequence"/>
</dbReference>
<gene>
    <name evidence="2" type="ORF">ACFSYJ_28785</name>
</gene>
<evidence type="ECO:0000259" key="1">
    <source>
        <dbReference type="PROSITE" id="PS50075"/>
    </source>
</evidence>
<dbReference type="InterPro" id="IPR036736">
    <property type="entry name" value="ACP-like_sf"/>
</dbReference>